<dbReference type="Proteomes" id="UP000253831">
    <property type="component" value="Unassembled WGS sequence"/>
</dbReference>
<evidence type="ECO:0000313" key="2">
    <source>
        <dbReference type="Proteomes" id="UP000253831"/>
    </source>
</evidence>
<comment type="caution">
    <text evidence="1">The sequence shown here is derived from an EMBL/GenBank/DDBJ whole genome shotgun (WGS) entry which is preliminary data.</text>
</comment>
<dbReference type="EMBL" id="QPGA01000036">
    <property type="protein sequence ID" value="RDE49620.1"/>
    <property type="molecule type" value="Genomic_DNA"/>
</dbReference>
<name>A0A369XJS1_9PROT</name>
<dbReference type="AlphaFoldDB" id="A0A369XJS1"/>
<proteinExistence type="predicted"/>
<gene>
    <name evidence="1" type="ORF">DVS81_15500</name>
</gene>
<evidence type="ECO:0000313" key="1">
    <source>
        <dbReference type="EMBL" id="RDE49620.1"/>
    </source>
</evidence>
<sequence length="66" mass="7102">MPFLASPNSSGNGDGFFEAERDLHKPDLLRPQLAKVFGKGAGLDALKEAMTGRYSRKRQPSPVATA</sequence>
<organism evidence="1 2">
    <name type="scientific">Candidatus Accumulibacter meliphilus</name>
    <dbReference type="NCBI Taxonomy" id="2211374"/>
    <lineage>
        <taxon>Bacteria</taxon>
        <taxon>Pseudomonadati</taxon>
        <taxon>Pseudomonadota</taxon>
        <taxon>Betaproteobacteria</taxon>
        <taxon>Candidatus Accumulibacter</taxon>
    </lineage>
</organism>
<reference evidence="1 2" key="1">
    <citation type="submission" date="2018-05" db="EMBL/GenBank/DDBJ databases">
        <title>Integrated omic analyses show evidence that a Ca. Accumulibacter phosphatis strain performs denitrification under micro-aerobic conditions.</title>
        <authorList>
            <person name="Camejo P.Y."/>
            <person name="Katherine M.D."/>
            <person name="Daniel N.R."/>
        </authorList>
    </citation>
    <scope>NUCLEOTIDE SEQUENCE [LARGE SCALE GENOMIC DNA]</scope>
    <source>
        <strain evidence="1">UW-LDO-IC</strain>
    </source>
</reference>
<accession>A0A369XJS1</accession>
<protein>
    <submittedName>
        <fullName evidence="1">Uncharacterized protein</fullName>
    </submittedName>
</protein>